<dbReference type="EMBL" id="KV921387">
    <property type="protein sequence ID" value="ORE16384.1"/>
    <property type="molecule type" value="Genomic_DNA"/>
</dbReference>
<gene>
    <name evidence="1" type="ORF">BCV71DRAFT_236698</name>
</gene>
<organism evidence="1 2">
    <name type="scientific">Rhizopus microsporus</name>
    <dbReference type="NCBI Taxonomy" id="58291"/>
    <lineage>
        <taxon>Eukaryota</taxon>
        <taxon>Fungi</taxon>
        <taxon>Fungi incertae sedis</taxon>
        <taxon>Mucoromycota</taxon>
        <taxon>Mucoromycotina</taxon>
        <taxon>Mucoromycetes</taxon>
        <taxon>Mucorales</taxon>
        <taxon>Mucorineae</taxon>
        <taxon>Rhizopodaceae</taxon>
        <taxon>Rhizopus</taxon>
    </lineage>
</organism>
<dbReference type="Proteomes" id="UP000242381">
    <property type="component" value="Unassembled WGS sequence"/>
</dbReference>
<reference evidence="1 2" key="1">
    <citation type="journal article" date="2016" name="Proc. Natl. Acad. Sci. U.S.A.">
        <title>Lipid metabolic changes in an early divergent fungus govern the establishment of a mutualistic symbiosis with endobacteria.</title>
        <authorList>
            <person name="Lastovetsky O.A."/>
            <person name="Gaspar M.L."/>
            <person name="Mondo S.J."/>
            <person name="LaButti K.M."/>
            <person name="Sandor L."/>
            <person name="Grigoriev I.V."/>
            <person name="Henry S.A."/>
            <person name="Pawlowska T.E."/>
        </authorList>
    </citation>
    <scope>NUCLEOTIDE SEQUENCE [LARGE SCALE GENOMIC DNA]</scope>
    <source>
        <strain evidence="1 2">ATCC 11559</strain>
    </source>
</reference>
<accession>A0A1X0RWN2</accession>
<evidence type="ECO:0000313" key="1">
    <source>
        <dbReference type="EMBL" id="ORE16384.1"/>
    </source>
</evidence>
<protein>
    <submittedName>
        <fullName evidence="1">Uncharacterized protein</fullName>
    </submittedName>
</protein>
<dbReference type="AlphaFoldDB" id="A0A1X0RWN2"/>
<sequence length="128" mass="15077">MNHCYDYCFWKSHSPPLANTVSKLLLMVIYNHAFSIRRKRGHTSIQVVRYIVPDISVFYVDVLLTKGRFLQTGYSWERFEKDQMLKVAKTAFVKDGEPCLCKQDTESIKTKIDSIYLTNTMYRNMMFA</sequence>
<name>A0A1X0RWN2_RHIZD</name>
<proteinExistence type="predicted"/>
<evidence type="ECO:0000313" key="2">
    <source>
        <dbReference type="Proteomes" id="UP000242381"/>
    </source>
</evidence>